<proteinExistence type="predicted"/>
<feature type="compositionally biased region" description="Basic and acidic residues" evidence="1">
    <location>
        <begin position="18"/>
        <end position="31"/>
    </location>
</feature>
<feature type="compositionally biased region" description="Acidic residues" evidence="1">
    <location>
        <begin position="55"/>
        <end position="70"/>
    </location>
</feature>
<name>A0ABN7SE47_OIKDI</name>
<dbReference type="Proteomes" id="UP001158576">
    <property type="component" value="Chromosome XSR"/>
</dbReference>
<dbReference type="EMBL" id="OU015569">
    <property type="protein sequence ID" value="CAG5094720.1"/>
    <property type="molecule type" value="Genomic_DNA"/>
</dbReference>
<feature type="compositionally biased region" description="Low complexity" evidence="1">
    <location>
        <begin position="128"/>
        <end position="140"/>
    </location>
</feature>
<feature type="compositionally biased region" description="Basic and acidic residues" evidence="1">
    <location>
        <begin position="71"/>
        <end position="80"/>
    </location>
</feature>
<feature type="region of interest" description="Disordered" evidence="1">
    <location>
        <begin position="425"/>
        <end position="452"/>
    </location>
</feature>
<accession>A0ABN7SE47</accession>
<feature type="region of interest" description="Disordered" evidence="1">
    <location>
        <begin position="119"/>
        <end position="142"/>
    </location>
</feature>
<gene>
    <name evidence="2" type="ORF">OKIOD_LOCUS5367</name>
</gene>
<sequence length="452" mass="50828">MSKRSAESSQKPSILEVLKIERVPPRHRMSDDDPLLPQVGSPEISPLPAPTQQSEADDTGIEEINSDDSDCPTKRFKGDDSTGNSNLAELNTVYPDYLAAYDSPTPGQAFPATPQERPVPPISIFQSNTPKTHTTPNPTTDYFPEIKIEKTSEDGSINGTPSRALNDSGYFESKFEVPKTSIQTPPRYPMYRNEAIGSFSGHHAVHPYGVNFPHPPNGQETNQPFQQSQFGMMPFGYGGMSPAMVQEHHHRIMQHMMMIRQQQQQYYEENRVQYFNGHQISPTKIKITNTTERVTSPGPVPADFDPEIHGSTSHPILVKISKYSLTSTSTGINFYFRIFGRVFKARRDSFSKDKTMMYLRCNTCPKEPCKWRAKIRLLNPEIKIEDEKFQDIENYQVLSNTKAHHHHPACRELSLTDSDMVGNTDNRLSPTLALPDASPSAPQLTMTTMATP</sequence>
<feature type="region of interest" description="Disordered" evidence="1">
    <location>
        <begin position="1"/>
        <end position="87"/>
    </location>
</feature>
<evidence type="ECO:0000256" key="1">
    <source>
        <dbReference type="SAM" id="MobiDB-lite"/>
    </source>
</evidence>
<evidence type="ECO:0000313" key="3">
    <source>
        <dbReference type="Proteomes" id="UP001158576"/>
    </source>
</evidence>
<reference evidence="2 3" key="1">
    <citation type="submission" date="2021-04" db="EMBL/GenBank/DDBJ databases">
        <authorList>
            <person name="Bliznina A."/>
        </authorList>
    </citation>
    <scope>NUCLEOTIDE SEQUENCE [LARGE SCALE GENOMIC DNA]</scope>
</reference>
<evidence type="ECO:0000313" key="2">
    <source>
        <dbReference type="EMBL" id="CAG5094720.1"/>
    </source>
</evidence>
<feature type="compositionally biased region" description="Polar residues" evidence="1">
    <location>
        <begin position="440"/>
        <end position="452"/>
    </location>
</feature>
<organism evidence="2 3">
    <name type="scientific">Oikopleura dioica</name>
    <name type="common">Tunicate</name>
    <dbReference type="NCBI Taxonomy" id="34765"/>
    <lineage>
        <taxon>Eukaryota</taxon>
        <taxon>Metazoa</taxon>
        <taxon>Chordata</taxon>
        <taxon>Tunicata</taxon>
        <taxon>Appendicularia</taxon>
        <taxon>Copelata</taxon>
        <taxon>Oikopleuridae</taxon>
        <taxon>Oikopleura</taxon>
    </lineage>
</organism>
<keyword evidence="3" id="KW-1185">Reference proteome</keyword>
<protein>
    <submittedName>
        <fullName evidence="2">Oidioi.mRNA.OKI2018_I69.XSR.g13809.t1.cds</fullName>
    </submittedName>
</protein>